<feature type="compositionally biased region" description="Pro residues" evidence="8">
    <location>
        <begin position="1"/>
        <end position="14"/>
    </location>
</feature>
<dbReference type="PANTHER" id="PTHR47968:SF75">
    <property type="entry name" value="CENTROMERE-ASSOCIATED PROTEIN E"/>
    <property type="match status" value="1"/>
</dbReference>
<sequence length="892" mass="97286">MPPVDDSISPPPARPADDRTSTTIARDDEDVVVVVAKQRDAPRTREEDGTRTTTTIEGVEEDGVTNVRVCVRLRPMITRDHRDATTTPDYDDDDDAAMASPSSSGGTSSRMKRHASGLATPTSTSRILSPKVVLVGSERSSNQRRTTAVEQKQQQQHAPPPLSSSSFSSSSSLSAWHTHPNDIRRITQSKHTAPYTSHRDVERMADYSYDRVFGPSDTTSTLYDECVRGVVKSFVDGYHGSVFAYGQTNSGKTHTMTGSPDEAGVIRLAVRDIFRRIRSSQSAPVDDGGSNDVSSREYLVRVSYLEIYNEQIYDLLAQPPRPSASPSRMSLQHHHLPPSTSVRIFESRTEGVVVRGLREEIVTCPGDVYALLDAGNARRRVGSTGMNRTSSRSHSVFRIVLESRASSSSSRIGGGGGPELRGGSGGGVPSIAPASNSSVNSDSDSVATQQSQGASVRGPVRISSMSLVDLAGSESVKNTGSTGVRQKEGQYINKSLLTLGHVVHKLSELSSREKGAMVAPNEHIPYRDSKLTRLLQPSLGGNAQVCIICNISPALSNLEESHNTLKFALRAKKIRQHARITEVTDEKTLLRSYREEIEELKRQLREATRTSSDTQDSQQRHRQSRLDQTPKVAVDYSSSSDEEDQDDTQVLVSAIANLESLILKAGAKSTRKATKTTVRSNSSMATTSDDGNDESSLPSRALDAALMRAESPAVASDSPTTNGSSLMTPETTQRVEHGDEDDQHLLEDLHRIQEMLGAVMKKKLKGGGVKTTPGGGNSINVNNLNGRTPDRDAEVERLRMQLQEQEVTSAMRKADSSFLQSQLNVKDGILKEVSILLEALEKRQLALETENKQLREDLAGAANMIEEADAMRLILEQRLLEKDVEIVEKKSI</sequence>
<feature type="compositionally biased region" description="Low complexity" evidence="8">
    <location>
        <begin position="429"/>
        <end position="447"/>
    </location>
</feature>
<evidence type="ECO:0000256" key="7">
    <source>
        <dbReference type="SAM" id="Coils"/>
    </source>
</evidence>
<evidence type="ECO:0000256" key="3">
    <source>
        <dbReference type="ARBA" id="ARBA00023054"/>
    </source>
</evidence>
<accession>A0ABD3SS99</accession>
<dbReference type="GO" id="GO:0005524">
    <property type="term" value="F:ATP binding"/>
    <property type="evidence" value="ECO:0007669"/>
    <property type="project" value="UniProtKB-UniRule"/>
</dbReference>
<feature type="compositionally biased region" description="Polar residues" evidence="8">
    <location>
        <begin position="138"/>
        <end position="157"/>
    </location>
</feature>
<dbReference type="SMART" id="SM00129">
    <property type="entry name" value="KISc"/>
    <property type="match status" value="1"/>
</dbReference>
<dbReference type="PROSITE" id="PS50067">
    <property type="entry name" value="KINESIN_MOTOR_2"/>
    <property type="match status" value="1"/>
</dbReference>
<feature type="coiled-coil region" evidence="7">
    <location>
        <begin position="830"/>
        <end position="871"/>
    </location>
</feature>
<keyword evidence="1 5" id="KW-0547">Nucleotide-binding</keyword>
<feature type="compositionally biased region" description="Low complexity" evidence="8">
    <location>
        <begin position="97"/>
        <end position="109"/>
    </location>
</feature>
<feature type="compositionally biased region" description="Gly residues" evidence="8">
    <location>
        <begin position="412"/>
        <end position="428"/>
    </location>
</feature>
<feature type="compositionally biased region" description="Basic and acidic residues" evidence="8">
    <location>
        <begin position="37"/>
        <end position="50"/>
    </location>
</feature>
<comment type="similarity">
    <text evidence="5 6">Belongs to the TRAFAC class myosin-kinesin ATPase superfamily. Kinesin family.</text>
</comment>
<feature type="region of interest" description="Disordered" evidence="8">
    <location>
        <begin position="80"/>
        <end position="176"/>
    </location>
</feature>
<dbReference type="GO" id="GO:0005874">
    <property type="term" value="C:microtubule"/>
    <property type="evidence" value="ECO:0007669"/>
    <property type="project" value="UniProtKB-KW"/>
</dbReference>
<evidence type="ECO:0000256" key="5">
    <source>
        <dbReference type="PROSITE-ProRule" id="PRU00283"/>
    </source>
</evidence>
<dbReference type="InterPro" id="IPR027417">
    <property type="entry name" value="P-loop_NTPase"/>
</dbReference>
<feature type="binding site" evidence="5">
    <location>
        <begin position="246"/>
        <end position="253"/>
    </location>
    <ligand>
        <name>ATP</name>
        <dbReference type="ChEBI" id="CHEBI:30616"/>
    </ligand>
</feature>
<evidence type="ECO:0000256" key="8">
    <source>
        <dbReference type="SAM" id="MobiDB-lite"/>
    </source>
</evidence>
<evidence type="ECO:0000256" key="4">
    <source>
        <dbReference type="ARBA" id="ARBA00023175"/>
    </source>
</evidence>
<reference evidence="10 11" key="1">
    <citation type="submission" date="2024-10" db="EMBL/GenBank/DDBJ databases">
        <title>Updated reference genomes for cyclostephanoid diatoms.</title>
        <authorList>
            <person name="Roberts W.R."/>
            <person name="Alverson A.J."/>
        </authorList>
    </citation>
    <scope>NUCLEOTIDE SEQUENCE [LARGE SCALE GENOMIC DNA]</scope>
    <source>
        <strain evidence="10 11">AJA228-03</strain>
    </source>
</reference>
<feature type="region of interest" description="Disordered" evidence="8">
    <location>
        <begin position="407"/>
        <end position="458"/>
    </location>
</feature>
<dbReference type="PANTHER" id="PTHR47968">
    <property type="entry name" value="CENTROMERE PROTEIN E"/>
    <property type="match status" value="1"/>
</dbReference>
<dbReference type="InterPro" id="IPR001752">
    <property type="entry name" value="Kinesin_motor_dom"/>
</dbReference>
<evidence type="ECO:0000256" key="2">
    <source>
        <dbReference type="ARBA" id="ARBA00022840"/>
    </source>
</evidence>
<keyword evidence="6" id="KW-0493">Microtubule</keyword>
<feature type="compositionally biased region" description="Gly residues" evidence="8">
    <location>
        <begin position="767"/>
        <end position="777"/>
    </location>
</feature>
<dbReference type="Proteomes" id="UP001530377">
    <property type="component" value="Unassembled WGS sequence"/>
</dbReference>
<keyword evidence="4 5" id="KW-0505">Motor protein</keyword>
<protein>
    <recommendedName>
        <fullName evidence="6">Kinesin-like protein</fullName>
    </recommendedName>
</protein>
<gene>
    <name evidence="10" type="ORF">ACHAXA_005041</name>
</gene>
<organism evidence="10 11">
    <name type="scientific">Cyclostephanos tholiformis</name>
    <dbReference type="NCBI Taxonomy" id="382380"/>
    <lineage>
        <taxon>Eukaryota</taxon>
        <taxon>Sar</taxon>
        <taxon>Stramenopiles</taxon>
        <taxon>Ochrophyta</taxon>
        <taxon>Bacillariophyta</taxon>
        <taxon>Coscinodiscophyceae</taxon>
        <taxon>Thalassiosirophycidae</taxon>
        <taxon>Stephanodiscales</taxon>
        <taxon>Stephanodiscaceae</taxon>
        <taxon>Cyclostephanos</taxon>
    </lineage>
</organism>
<dbReference type="PROSITE" id="PS00411">
    <property type="entry name" value="KINESIN_MOTOR_1"/>
    <property type="match status" value="1"/>
</dbReference>
<feature type="compositionally biased region" description="Low complexity" evidence="8">
    <location>
        <begin position="163"/>
        <end position="174"/>
    </location>
</feature>
<dbReference type="InterPro" id="IPR019821">
    <property type="entry name" value="Kinesin_motor_CS"/>
</dbReference>
<dbReference type="PRINTS" id="PR00380">
    <property type="entry name" value="KINESINHEAVY"/>
</dbReference>
<feature type="region of interest" description="Disordered" evidence="8">
    <location>
        <begin position="604"/>
        <end position="647"/>
    </location>
</feature>
<dbReference type="Gene3D" id="3.40.850.10">
    <property type="entry name" value="Kinesin motor domain"/>
    <property type="match status" value="1"/>
</dbReference>
<evidence type="ECO:0000313" key="10">
    <source>
        <dbReference type="EMBL" id="KAL3827295.1"/>
    </source>
</evidence>
<dbReference type="AlphaFoldDB" id="A0ABD3SS99"/>
<feature type="region of interest" description="Disordered" evidence="8">
    <location>
        <begin position="1"/>
        <end position="54"/>
    </location>
</feature>
<feature type="region of interest" description="Disordered" evidence="8">
    <location>
        <begin position="767"/>
        <end position="788"/>
    </location>
</feature>
<keyword evidence="3 7" id="KW-0175">Coiled coil</keyword>
<evidence type="ECO:0000313" key="11">
    <source>
        <dbReference type="Proteomes" id="UP001530377"/>
    </source>
</evidence>
<feature type="domain" description="Kinesin motor" evidence="9">
    <location>
        <begin position="66"/>
        <end position="574"/>
    </location>
</feature>
<evidence type="ECO:0000259" key="9">
    <source>
        <dbReference type="PROSITE" id="PS50067"/>
    </source>
</evidence>
<proteinExistence type="inferred from homology"/>
<comment type="caution">
    <text evidence="10">The sequence shown here is derived from an EMBL/GenBank/DDBJ whole genome shotgun (WGS) entry which is preliminary data.</text>
</comment>
<keyword evidence="11" id="KW-1185">Reference proteome</keyword>
<dbReference type="EMBL" id="JALLPB020000005">
    <property type="protein sequence ID" value="KAL3827295.1"/>
    <property type="molecule type" value="Genomic_DNA"/>
</dbReference>
<feature type="compositionally biased region" description="Polar residues" evidence="8">
    <location>
        <begin position="717"/>
        <end position="728"/>
    </location>
</feature>
<evidence type="ECO:0000256" key="1">
    <source>
        <dbReference type="ARBA" id="ARBA00022741"/>
    </source>
</evidence>
<dbReference type="InterPro" id="IPR027640">
    <property type="entry name" value="Kinesin-like_fam"/>
</dbReference>
<feature type="compositionally biased region" description="Polar residues" evidence="8">
    <location>
        <begin position="675"/>
        <end position="698"/>
    </location>
</feature>
<evidence type="ECO:0000256" key="6">
    <source>
        <dbReference type="RuleBase" id="RU000394"/>
    </source>
</evidence>
<dbReference type="SUPFAM" id="SSF52540">
    <property type="entry name" value="P-loop containing nucleoside triphosphate hydrolases"/>
    <property type="match status" value="1"/>
</dbReference>
<dbReference type="GO" id="GO:0003774">
    <property type="term" value="F:cytoskeletal motor activity"/>
    <property type="evidence" value="ECO:0007669"/>
    <property type="project" value="UniProtKB-UniRule"/>
</dbReference>
<name>A0ABD3SS99_9STRA</name>
<keyword evidence="2 5" id="KW-0067">ATP-binding</keyword>
<dbReference type="Pfam" id="PF00225">
    <property type="entry name" value="Kinesin"/>
    <property type="match status" value="2"/>
</dbReference>
<feature type="region of interest" description="Disordered" evidence="8">
    <location>
        <begin position="667"/>
        <end position="728"/>
    </location>
</feature>
<dbReference type="InterPro" id="IPR036961">
    <property type="entry name" value="Kinesin_motor_dom_sf"/>
</dbReference>